<evidence type="ECO:0000313" key="2">
    <source>
        <dbReference type="EMBL" id="CAK1550182.1"/>
    </source>
</evidence>
<comment type="caution">
    <text evidence="2">The sequence shown here is derived from an EMBL/GenBank/DDBJ whole genome shotgun (WGS) entry which is preliminary data.</text>
</comment>
<evidence type="ECO:0000313" key="3">
    <source>
        <dbReference type="Proteomes" id="UP001497472"/>
    </source>
</evidence>
<evidence type="ECO:0008006" key="4">
    <source>
        <dbReference type="Google" id="ProtNLM"/>
    </source>
</evidence>
<name>A0AAV1JNR3_9NEOP</name>
<reference evidence="2 3" key="1">
    <citation type="submission" date="2023-11" db="EMBL/GenBank/DDBJ databases">
        <authorList>
            <person name="Okamura Y."/>
        </authorList>
    </citation>
    <scope>NUCLEOTIDE SEQUENCE [LARGE SCALE GENOMIC DNA]</scope>
</reference>
<dbReference type="AlphaFoldDB" id="A0AAV1JNR3"/>
<sequence length="216" mass="25050">MIHGPCGAINPQSPCMVDGKCSKRFPQKLKAETITGYDGYPSARKLRRRRPPQKIRLQQEDSVYGSSDDERDRNIQEWIRSSGRQEAEEPKPEPHMKPNDTVTDIIHAFREALRENTAQPKYIQELPVFEGDSCEWDKCGATLEENRSVKQNVPEERKRCAHCDESHSLLECANFQKASVRERWSIVKRTRICFKCLSGQHRKEPCRKPPCRICKK</sequence>
<keyword evidence="3" id="KW-1185">Reference proteome</keyword>
<dbReference type="Proteomes" id="UP001497472">
    <property type="component" value="Unassembled WGS sequence"/>
</dbReference>
<feature type="compositionally biased region" description="Basic and acidic residues" evidence="1">
    <location>
        <begin position="83"/>
        <end position="98"/>
    </location>
</feature>
<gene>
    <name evidence="2" type="ORF">LNINA_LOCUS9420</name>
</gene>
<feature type="region of interest" description="Disordered" evidence="1">
    <location>
        <begin position="81"/>
        <end position="100"/>
    </location>
</feature>
<dbReference type="EMBL" id="CAVLEF010000080">
    <property type="protein sequence ID" value="CAK1550182.1"/>
    <property type="molecule type" value="Genomic_DNA"/>
</dbReference>
<evidence type="ECO:0000256" key="1">
    <source>
        <dbReference type="SAM" id="MobiDB-lite"/>
    </source>
</evidence>
<organism evidence="2 3">
    <name type="scientific">Leptosia nina</name>
    <dbReference type="NCBI Taxonomy" id="320188"/>
    <lineage>
        <taxon>Eukaryota</taxon>
        <taxon>Metazoa</taxon>
        <taxon>Ecdysozoa</taxon>
        <taxon>Arthropoda</taxon>
        <taxon>Hexapoda</taxon>
        <taxon>Insecta</taxon>
        <taxon>Pterygota</taxon>
        <taxon>Neoptera</taxon>
        <taxon>Endopterygota</taxon>
        <taxon>Lepidoptera</taxon>
        <taxon>Glossata</taxon>
        <taxon>Ditrysia</taxon>
        <taxon>Papilionoidea</taxon>
        <taxon>Pieridae</taxon>
        <taxon>Pierinae</taxon>
        <taxon>Leptosia</taxon>
    </lineage>
</organism>
<feature type="region of interest" description="Disordered" evidence="1">
    <location>
        <begin position="36"/>
        <end position="73"/>
    </location>
</feature>
<proteinExistence type="predicted"/>
<protein>
    <recommendedName>
        <fullName evidence="4">Gag-like protein</fullName>
    </recommendedName>
</protein>
<accession>A0AAV1JNR3</accession>
<feature type="compositionally biased region" description="Basic residues" evidence="1">
    <location>
        <begin position="44"/>
        <end position="53"/>
    </location>
</feature>